<evidence type="ECO:0000256" key="8">
    <source>
        <dbReference type="ARBA" id="ARBA00023012"/>
    </source>
</evidence>
<dbReference type="InterPro" id="IPR036890">
    <property type="entry name" value="HATPase_C_sf"/>
</dbReference>
<dbReference type="InterPro" id="IPR005467">
    <property type="entry name" value="His_kinase_dom"/>
</dbReference>
<evidence type="ECO:0000313" key="11">
    <source>
        <dbReference type="Proteomes" id="UP000298213"/>
    </source>
</evidence>
<name>A0A4Y8ZYC9_9SPHN</name>
<evidence type="ECO:0000256" key="6">
    <source>
        <dbReference type="ARBA" id="ARBA00022777"/>
    </source>
</evidence>
<keyword evidence="4" id="KW-0808">Transferase</keyword>
<comment type="catalytic activity">
    <reaction evidence="1">
        <text>ATP + protein L-histidine = ADP + protein N-phospho-L-histidine.</text>
        <dbReference type="EC" id="2.7.13.3"/>
    </reaction>
</comment>
<reference evidence="10 11" key="1">
    <citation type="submission" date="2019-03" db="EMBL/GenBank/DDBJ databases">
        <title>Genome sequence of Sphingomonas sp. 17J27-24.</title>
        <authorList>
            <person name="Kim M."/>
            <person name="Maeng S."/>
            <person name="Sathiyaraj S."/>
        </authorList>
    </citation>
    <scope>NUCLEOTIDE SEQUENCE [LARGE SCALE GENOMIC DNA]</scope>
    <source>
        <strain evidence="10 11">17J27-24</strain>
    </source>
</reference>
<keyword evidence="5" id="KW-0547">Nucleotide-binding</keyword>
<keyword evidence="6" id="KW-0418">Kinase</keyword>
<gene>
    <name evidence="10" type="ORF">E2493_03695</name>
</gene>
<evidence type="ECO:0000256" key="4">
    <source>
        <dbReference type="ARBA" id="ARBA00022679"/>
    </source>
</evidence>
<dbReference type="InterPro" id="IPR004358">
    <property type="entry name" value="Sig_transdc_His_kin-like_C"/>
</dbReference>
<dbReference type="Proteomes" id="UP000298213">
    <property type="component" value="Unassembled WGS sequence"/>
</dbReference>
<evidence type="ECO:0000313" key="10">
    <source>
        <dbReference type="EMBL" id="TFI59586.1"/>
    </source>
</evidence>
<dbReference type="GO" id="GO:0005524">
    <property type="term" value="F:ATP binding"/>
    <property type="evidence" value="ECO:0007669"/>
    <property type="project" value="UniProtKB-KW"/>
</dbReference>
<dbReference type="Gene3D" id="3.30.565.10">
    <property type="entry name" value="Histidine kinase-like ATPase, C-terminal domain"/>
    <property type="match status" value="1"/>
</dbReference>
<dbReference type="PANTHER" id="PTHR43065">
    <property type="entry name" value="SENSOR HISTIDINE KINASE"/>
    <property type="match status" value="1"/>
</dbReference>
<dbReference type="PRINTS" id="PR00344">
    <property type="entry name" value="BCTRLSENSOR"/>
</dbReference>
<keyword evidence="7" id="KW-0067">ATP-binding</keyword>
<evidence type="ECO:0000256" key="5">
    <source>
        <dbReference type="ARBA" id="ARBA00022741"/>
    </source>
</evidence>
<dbReference type="SUPFAM" id="SSF55874">
    <property type="entry name" value="ATPase domain of HSP90 chaperone/DNA topoisomerase II/histidine kinase"/>
    <property type="match status" value="1"/>
</dbReference>
<keyword evidence="8" id="KW-0902">Two-component regulatory system</keyword>
<evidence type="ECO:0000256" key="7">
    <source>
        <dbReference type="ARBA" id="ARBA00022840"/>
    </source>
</evidence>
<comment type="caution">
    <text evidence="10">The sequence shown here is derived from an EMBL/GenBank/DDBJ whole genome shotgun (WGS) entry which is preliminary data.</text>
</comment>
<dbReference type="InterPro" id="IPR003594">
    <property type="entry name" value="HATPase_dom"/>
</dbReference>
<keyword evidence="3" id="KW-0597">Phosphoprotein</keyword>
<dbReference type="GO" id="GO:0000160">
    <property type="term" value="P:phosphorelay signal transduction system"/>
    <property type="evidence" value="ECO:0007669"/>
    <property type="project" value="UniProtKB-KW"/>
</dbReference>
<dbReference type="AlphaFoldDB" id="A0A4Y8ZYC9"/>
<dbReference type="GO" id="GO:0004673">
    <property type="term" value="F:protein histidine kinase activity"/>
    <property type="evidence" value="ECO:0007669"/>
    <property type="project" value="UniProtKB-EC"/>
</dbReference>
<organism evidence="10 11">
    <name type="scientific">Sphingomonas parva</name>
    <dbReference type="NCBI Taxonomy" id="2555898"/>
    <lineage>
        <taxon>Bacteria</taxon>
        <taxon>Pseudomonadati</taxon>
        <taxon>Pseudomonadota</taxon>
        <taxon>Alphaproteobacteria</taxon>
        <taxon>Sphingomonadales</taxon>
        <taxon>Sphingomonadaceae</taxon>
        <taxon>Sphingomonas</taxon>
    </lineage>
</organism>
<dbReference type="RefSeq" id="WP_135083852.1">
    <property type="nucleotide sequence ID" value="NZ_SPDV01000005.1"/>
</dbReference>
<evidence type="ECO:0000256" key="1">
    <source>
        <dbReference type="ARBA" id="ARBA00000085"/>
    </source>
</evidence>
<dbReference type="OrthoDB" id="9784218at2"/>
<evidence type="ECO:0000256" key="2">
    <source>
        <dbReference type="ARBA" id="ARBA00012438"/>
    </source>
</evidence>
<keyword evidence="11" id="KW-1185">Reference proteome</keyword>
<dbReference type="SMART" id="SM00387">
    <property type="entry name" value="HATPase_c"/>
    <property type="match status" value="1"/>
</dbReference>
<protein>
    <recommendedName>
        <fullName evidence="2">histidine kinase</fullName>
        <ecNumber evidence="2">2.7.13.3</ecNumber>
    </recommendedName>
</protein>
<evidence type="ECO:0000259" key="9">
    <source>
        <dbReference type="PROSITE" id="PS50109"/>
    </source>
</evidence>
<dbReference type="EC" id="2.7.13.3" evidence="2"/>
<accession>A0A4Y8ZYC9</accession>
<dbReference type="PROSITE" id="PS50109">
    <property type="entry name" value="HIS_KIN"/>
    <property type="match status" value="1"/>
</dbReference>
<proteinExistence type="predicted"/>
<evidence type="ECO:0000256" key="3">
    <source>
        <dbReference type="ARBA" id="ARBA00022553"/>
    </source>
</evidence>
<dbReference type="EMBL" id="SPDV01000005">
    <property type="protein sequence ID" value="TFI59586.1"/>
    <property type="molecule type" value="Genomic_DNA"/>
</dbReference>
<feature type="domain" description="Histidine kinase" evidence="9">
    <location>
        <begin position="1"/>
        <end position="173"/>
    </location>
</feature>
<dbReference type="PANTHER" id="PTHR43065:SF10">
    <property type="entry name" value="PEROXIDE STRESS-ACTIVATED HISTIDINE KINASE MAK3"/>
    <property type="match status" value="1"/>
</dbReference>
<sequence length="173" mass="18496">MLAHLRESVHRAATIVRRLREMTMRGEVKRDSVSLGDCVREATALALTGSTVTVSYDVPAKMVVLADRIQLQQVLVNLVRNAIEAIGDRSDGRIDIAAKEEKGVVRLRVHDNGPGIPADVLPTIFDSFVSTKAQGMGVGLAISRTIIESHGGELTARSSPGEGATFDIVLPTA</sequence>
<dbReference type="Pfam" id="PF02518">
    <property type="entry name" value="HATPase_c"/>
    <property type="match status" value="1"/>
</dbReference>